<dbReference type="Gene3D" id="2.40.260.10">
    <property type="entry name" value="Sortase"/>
    <property type="match status" value="1"/>
</dbReference>
<name>A0A6I2UAI3_9FIRM</name>
<accession>A0A6I2UAI3</accession>
<dbReference type="CDD" id="cd05826">
    <property type="entry name" value="Sortase_B"/>
    <property type="match status" value="1"/>
</dbReference>
<evidence type="ECO:0000313" key="3">
    <source>
        <dbReference type="Proteomes" id="UP000431913"/>
    </source>
</evidence>
<evidence type="ECO:0000256" key="1">
    <source>
        <dbReference type="PIRSR" id="PIRSR605754-1"/>
    </source>
</evidence>
<organism evidence="2 3">
    <name type="scientific">Ruthenibacterium lactatiformans</name>
    <dbReference type="NCBI Taxonomy" id="1550024"/>
    <lineage>
        <taxon>Bacteria</taxon>
        <taxon>Bacillati</taxon>
        <taxon>Bacillota</taxon>
        <taxon>Clostridia</taxon>
        <taxon>Eubacteriales</taxon>
        <taxon>Oscillospiraceae</taxon>
        <taxon>Ruthenibacterium</taxon>
    </lineage>
</organism>
<comment type="caution">
    <text evidence="2">The sequence shown here is derived from an EMBL/GenBank/DDBJ whole genome shotgun (WGS) entry which is preliminary data.</text>
</comment>
<reference evidence="2 3" key="1">
    <citation type="submission" date="2019-08" db="EMBL/GenBank/DDBJ databases">
        <title>In-depth cultivation of the pig gut microbiome towards novel bacterial diversity and tailored functional studies.</title>
        <authorList>
            <person name="Wylensek D."/>
            <person name="Hitch T.C.A."/>
            <person name="Clavel T."/>
        </authorList>
    </citation>
    <scope>NUCLEOTIDE SEQUENCE [LARGE SCALE GENOMIC DNA]</scope>
    <source>
        <strain evidence="2 3">WCA3-601-WT-6J</strain>
    </source>
</reference>
<protein>
    <submittedName>
        <fullName evidence="2">Class B sortase</fullName>
    </submittedName>
</protein>
<sequence>MTMKKKKHARWRWYEILLVGALLGLAVCSTAWLTSYWGQMRAAQQTFEKLAQAVRAAAPQPEEERGEVWQKGVETLQAQNRDCLAWLYSADTGLDYPVMYTPQQPEYYLRRDFEEQYSLAGTPFLDVRNSPADSRNLIIHGHNMKDGSMFAPLRFYLEKEYGLEHSSFELSFADGVRRYALMAVLHIELTPENVEQYYKQPQTQEAFEAFVEMLEQESLYCGGAGAQWGEQLLTLSTCDNQRDNGRILVVARETK</sequence>
<dbReference type="Proteomes" id="UP000431913">
    <property type="component" value="Unassembled WGS sequence"/>
</dbReference>
<dbReference type="InterPro" id="IPR009835">
    <property type="entry name" value="SrtB"/>
</dbReference>
<gene>
    <name evidence="2" type="ORF">FYJ76_14600</name>
</gene>
<proteinExistence type="predicted"/>
<dbReference type="AlphaFoldDB" id="A0A6I2UAI3"/>
<feature type="active site" description="Proton donor/acceptor" evidence="1">
    <location>
        <position position="142"/>
    </location>
</feature>
<evidence type="ECO:0000313" key="2">
    <source>
        <dbReference type="EMBL" id="MST93144.1"/>
    </source>
</evidence>
<feature type="active site" description="Acyl-thioester intermediate" evidence="1">
    <location>
        <position position="238"/>
    </location>
</feature>
<dbReference type="InterPro" id="IPR023365">
    <property type="entry name" value="Sortase_dom-sf"/>
</dbReference>
<dbReference type="SUPFAM" id="SSF63817">
    <property type="entry name" value="Sortase"/>
    <property type="match status" value="1"/>
</dbReference>
<dbReference type="EMBL" id="VUNJ01000020">
    <property type="protein sequence ID" value="MST93144.1"/>
    <property type="molecule type" value="Genomic_DNA"/>
</dbReference>
<dbReference type="GO" id="GO:0016787">
    <property type="term" value="F:hydrolase activity"/>
    <property type="evidence" value="ECO:0007669"/>
    <property type="project" value="UniProtKB-KW"/>
</dbReference>